<evidence type="ECO:0000313" key="6">
    <source>
        <dbReference type="Proteomes" id="UP000008206"/>
    </source>
</evidence>
<dbReference type="InterPro" id="IPR043504">
    <property type="entry name" value="Peptidase_S1_PA_chymotrypsin"/>
</dbReference>
<dbReference type="Pfam" id="PF07719">
    <property type="entry name" value="TPR_2"/>
    <property type="match status" value="1"/>
</dbReference>
<dbReference type="Pfam" id="PF13365">
    <property type="entry name" value="Trypsin_2"/>
    <property type="match status" value="1"/>
</dbReference>
<keyword evidence="1" id="KW-0677">Repeat</keyword>
<dbReference type="InterPro" id="IPR050498">
    <property type="entry name" value="Ycf3"/>
</dbReference>
<dbReference type="InterPro" id="IPR011990">
    <property type="entry name" value="TPR-like_helical_dom_sf"/>
</dbReference>
<evidence type="ECO:0000256" key="1">
    <source>
        <dbReference type="ARBA" id="ARBA00022737"/>
    </source>
</evidence>
<dbReference type="AlphaFoldDB" id="E0U8W2"/>
<evidence type="ECO:0000256" key="2">
    <source>
        <dbReference type="ARBA" id="ARBA00022803"/>
    </source>
</evidence>
<feature type="chain" id="PRO_5003141185" evidence="4">
    <location>
        <begin position="24"/>
        <end position="846"/>
    </location>
</feature>
<dbReference type="SUPFAM" id="SSF50494">
    <property type="entry name" value="Trypsin-like serine proteases"/>
    <property type="match status" value="1"/>
</dbReference>
<protein>
    <submittedName>
        <fullName evidence="5">Tetratricopeptide TPR_2 repeat protein</fullName>
    </submittedName>
</protein>
<dbReference type="InterPro" id="IPR013105">
    <property type="entry name" value="TPR_2"/>
</dbReference>
<organism evidence="5 6">
    <name type="scientific">Gloeothece verrucosa (strain PCC 7822)</name>
    <name type="common">Cyanothece sp. (strain PCC 7822)</name>
    <dbReference type="NCBI Taxonomy" id="497965"/>
    <lineage>
        <taxon>Bacteria</taxon>
        <taxon>Bacillati</taxon>
        <taxon>Cyanobacteriota</taxon>
        <taxon>Cyanophyceae</taxon>
        <taxon>Oscillatoriophycideae</taxon>
        <taxon>Chroococcales</taxon>
        <taxon>Aphanothecaceae</taxon>
        <taxon>Gloeothece</taxon>
        <taxon>Gloeothece verrucosa</taxon>
    </lineage>
</organism>
<dbReference type="EMBL" id="CP002198">
    <property type="protein sequence ID" value="ADN14976.1"/>
    <property type="molecule type" value="Genomic_DNA"/>
</dbReference>
<feature type="signal peptide" evidence="4">
    <location>
        <begin position="1"/>
        <end position="23"/>
    </location>
</feature>
<dbReference type="PANTHER" id="PTHR44858:SF1">
    <property type="entry name" value="UDP-N-ACETYLGLUCOSAMINE--PEPTIDE N-ACETYLGLUCOSAMINYLTRANSFERASE SPINDLY-RELATED"/>
    <property type="match status" value="1"/>
</dbReference>
<dbReference type="eggNOG" id="COG0457">
    <property type="taxonomic scope" value="Bacteria"/>
</dbReference>
<dbReference type="SUPFAM" id="SSF48452">
    <property type="entry name" value="TPR-like"/>
    <property type="match status" value="2"/>
</dbReference>
<dbReference type="PROSITE" id="PS50293">
    <property type="entry name" value="TPR_REGION"/>
    <property type="match status" value="5"/>
</dbReference>
<feature type="repeat" description="TPR" evidence="3">
    <location>
        <begin position="608"/>
        <end position="641"/>
    </location>
</feature>
<dbReference type="Pfam" id="PF13414">
    <property type="entry name" value="TPR_11"/>
    <property type="match status" value="1"/>
</dbReference>
<dbReference type="KEGG" id="cyj:Cyan7822_3021"/>
<evidence type="ECO:0000256" key="4">
    <source>
        <dbReference type="SAM" id="SignalP"/>
    </source>
</evidence>
<evidence type="ECO:0000256" key="3">
    <source>
        <dbReference type="PROSITE-ProRule" id="PRU00339"/>
    </source>
</evidence>
<reference evidence="6" key="1">
    <citation type="journal article" date="2011" name="MBio">
        <title>Novel metabolic attributes of the genus Cyanothece, comprising a group of unicellular nitrogen-fixing Cyanobacteria.</title>
        <authorList>
            <person name="Bandyopadhyay A."/>
            <person name="Elvitigala T."/>
            <person name="Welsh E."/>
            <person name="Stockel J."/>
            <person name="Liberton M."/>
            <person name="Min H."/>
            <person name="Sherman L.A."/>
            <person name="Pakrasi H.B."/>
        </authorList>
    </citation>
    <scope>NUCLEOTIDE SEQUENCE [LARGE SCALE GENOMIC DNA]</scope>
    <source>
        <strain evidence="6">PCC 7822</strain>
    </source>
</reference>
<gene>
    <name evidence="5" type="ordered locus">Cyan7822_3021</name>
</gene>
<dbReference type="Pfam" id="PF13181">
    <property type="entry name" value="TPR_8"/>
    <property type="match status" value="2"/>
</dbReference>
<dbReference type="InterPro" id="IPR009003">
    <property type="entry name" value="Peptidase_S1_PA"/>
</dbReference>
<feature type="repeat" description="TPR" evidence="3">
    <location>
        <begin position="537"/>
        <end position="570"/>
    </location>
</feature>
<feature type="repeat" description="TPR" evidence="3">
    <location>
        <begin position="642"/>
        <end position="675"/>
    </location>
</feature>
<keyword evidence="4" id="KW-0732">Signal</keyword>
<dbReference type="STRING" id="497965.Cyan7822_3021"/>
<dbReference type="PANTHER" id="PTHR44858">
    <property type="entry name" value="TETRATRICOPEPTIDE REPEAT PROTEIN 6"/>
    <property type="match status" value="1"/>
</dbReference>
<evidence type="ECO:0000313" key="5">
    <source>
        <dbReference type="EMBL" id="ADN14976.1"/>
    </source>
</evidence>
<feature type="repeat" description="TPR" evidence="3">
    <location>
        <begin position="290"/>
        <end position="323"/>
    </location>
</feature>
<dbReference type="PROSITE" id="PS50005">
    <property type="entry name" value="TPR"/>
    <property type="match status" value="8"/>
</dbReference>
<dbReference type="InterPro" id="IPR019734">
    <property type="entry name" value="TPR_rpt"/>
</dbReference>
<dbReference type="HOGENOM" id="CLU_005774_3_0_3"/>
<feature type="repeat" description="TPR" evidence="3">
    <location>
        <begin position="437"/>
        <end position="470"/>
    </location>
</feature>
<feature type="repeat" description="TPR" evidence="3">
    <location>
        <begin position="676"/>
        <end position="709"/>
    </location>
</feature>
<dbReference type="Pfam" id="PF13432">
    <property type="entry name" value="TPR_16"/>
    <property type="match status" value="1"/>
</dbReference>
<dbReference type="Gene3D" id="1.25.40.10">
    <property type="entry name" value="Tetratricopeptide repeat domain"/>
    <property type="match status" value="7"/>
</dbReference>
<name>E0U8W2_GLOV7</name>
<proteinExistence type="predicted"/>
<dbReference type="Proteomes" id="UP000008206">
    <property type="component" value="Chromosome"/>
</dbReference>
<dbReference type="SMART" id="SM00028">
    <property type="entry name" value="TPR"/>
    <property type="match status" value="14"/>
</dbReference>
<dbReference type="eggNOG" id="COG0265">
    <property type="taxonomic scope" value="Bacteria"/>
</dbReference>
<accession>E0U8W2</accession>
<keyword evidence="2 3" id="KW-0802">TPR repeat</keyword>
<feature type="repeat" description="TPR" evidence="3">
    <location>
        <begin position="503"/>
        <end position="536"/>
    </location>
</feature>
<keyword evidence="6" id="KW-1185">Reference proteome</keyword>
<feature type="repeat" description="TPR" evidence="3">
    <location>
        <begin position="369"/>
        <end position="402"/>
    </location>
</feature>
<dbReference type="Gene3D" id="2.40.10.10">
    <property type="entry name" value="Trypsin-like serine proteases"/>
    <property type="match status" value="2"/>
</dbReference>
<dbReference type="Pfam" id="PF00515">
    <property type="entry name" value="TPR_1"/>
    <property type="match status" value="5"/>
</dbReference>
<sequence>MKYYRYLPLLLTLSSLSLGTDLAAQGEISPPLIIAQSASYQGIVKQVDDIAQQITVRIDGTSGNGSGVIIAKNGQTYYVLTAAHVVSNPDTYQIITPDGQKYPLNKANITILEGTDLAVISFNSKQTYTAAKLANYDLKRSWIFVSGFPATNKPPQRRLTGGKNRTIQESDFQVKDIYSVQGQGLVYTNVSQGGMSGGPVLDRNGRVVGINTGAENELVFEKNQNYVELNLGFSLGVPIATFIKLLNKTGIQPQWITLETSSAAALTETEVNSIRNQLFNLYVPIKKEDALAWINYGNQLFRLEEFEKAITAFDQAITVLKSTPNPSSQTKQDLAKAYYAKGLTLWFTRDLSQSAQEFIHAIQQDDQFYSAWRWLGYDLFLMRNYTDALKVYNKLFEMNPKGDFVLYTERGSVLAYSGHYQEAIADYNKAIELKPHPWAYNKRGLAYSELEEYQKAIADFNKTIELEPDADYAYNNRGNVYKDLKDYDKALADYNKAISYNYVGAYNNRGNLYLDLKEYQKALADFNKGIEIDSENSLLYGNRGRVYSELKDYKKAFDDYSKAIEINPNQSFYYTLRARVSQDLKDYNTVIKDYTKVIELKPEQEKIVEAYANRAGAYQNLKEFQKALDDANKVIELVPDQFYGYVVRGGIYAESGDYQKTVDDYTKSIEIYPKWFVLYNRRGQAYFNLKQYQNALADYTKSVEIEPNIDGYFGRAIIYHKQGNYEAAVQDYKQILNLDQNNLATWNNLGLILYETGDIANAIKPWTVIVESKAPIAETQLALAVALYNQGEQEKGLALAENALTLDRRYSDVKYLQENLWGQKLIADTQKLLKHPRIQAFLSQKK</sequence>